<name>A0A8T0PGS8_PANVG</name>
<comment type="caution">
    <text evidence="2">The sequence shown here is derived from an EMBL/GenBank/DDBJ whole genome shotgun (WGS) entry which is preliminary data.</text>
</comment>
<evidence type="ECO:0000313" key="3">
    <source>
        <dbReference type="Proteomes" id="UP000823388"/>
    </source>
</evidence>
<feature type="compositionally biased region" description="Basic residues" evidence="1">
    <location>
        <begin position="202"/>
        <end position="214"/>
    </location>
</feature>
<dbReference type="AlphaFoldDB" id="A0A8T0PGS8"/>
<evidence type="ECO:0000313" key="2">
    <source>
        <dbReference type="EMBL" id="KAG2561517.1"/>
    </source>
</evidence>
<feature type="region of interest" description="Disordered" evidence="1">
    <location>
        <begin position="44"/>
        <end position="67"/>
    </location>
</feature>
<proteinExistence type="predicted"/>
<dbReference type="Proteomes" id="UP000823388">
    <property type="component" value="Chromosome 8K"/>
</dbReference>
<feature type="compositionally biased region" description="Basic residues" evidence="1">
    <location>
        <begin position="180"/>
        <end position="190"/>
    </location>
</feature>
<dbReference type="EMBL" id="CM029051">
    <property type="protein sequence ID" value="KAG2561517.1"/>
    <property type="molecule type" value="Genomic_DNA"/>
</dbReference>
<keyword evidence="3" id="KW-1185">Reference proteome</keyword>
<reference evidence="2" key="1">
    <citation type="submission" date="2020-05" db="EMBL/GenBank/DDBJ databases">
        <title>WGS assembly of Panicum virgatum.</title>
        <authorList>
            <person name="Lovell J.T."/>
            <person name="Jenkins J."/>
            <person name="Shu S."/>
            <person name="Juenger T.E."/>
            <person name="Schmutz J."/>
        </authorList>
    </citation>
    <scope>NUCLEOTIDE SEQUENCE</scope>
    <source>
        <strain evidence="2">AP13</strain>
    </source>
</reference>
<sequence length="247" mass="26644">MHACTPARSVPCHLPLFRIDTQCICLALSPLLFPFPPSPFPSSHIYIRHGQDNRSDQGTSKTARQRLPPLSSAVRAYAIAGAEVVVNPSPQHVLASRPRLRRTSRPPGQGRERLLAGAAAPRLQASRRRPRRAVPPGLPAEAAPRLQAGAASASRPGLLRHASGPPGRGRTVPCLQASRLRPRSASRPRPRAPGPPLGWDRRTRHSSGRGRCARRASSQVGRPPVAPPPAAPDLEKIEMESGEIQRI</sequence>
<evidence type="ECO:0000256" key="1">
    <source>
        <dbReference type="SAM" id="MobiDB-lite"/>
    </source>
</evidence>
<organism evidence="2 3">
    <name type="scientific">Panicum virgatum</name>
    <name type="common">Blackwell switchgrass</name>
    <dbReference type="NCBI Taxonomy" id="38727"/>
    <lineage>
        <taxon>Eukaryota</taxon>
        <taxon>Viridiplantae</taxon>
        <taxon>Streptophyta</taxon>
        <taxon>Embryophyta</taxon>
        <taxon>Tracheophyta</taxon>
        <taxon>Spermatophyta</taxon>
        <taxon>Magnoliopsida</taxon>
        <taxon>Liliopsida</taxon>
        <taxon>Poales</taxon>
        <taxon>Poaceae</taxon>
        <taxon>PACMAD clade</taxon>
        <taxon>Panicoideae</taxon>
        <taxon>Panicodae</taxon>
        <taxon>Paniceae</taxon>
        <taxon>Panicinae</taxon>
        <taxon>Panicum</taxon>
        <taxon>Panicum sect. Hiantes</taxon>
    </lineage>
</organism>
<protein>
    <submittedName>
        <fullName evidence="2">Uncharacterized protein</fullName>
    </submittedName>
</protein>
<accession>A0A8T0PGS8</accession>
<feature type="compositionally biased region" description="Basic and acidic residues" evidence="1">
    <location>
        <begin position="233"/>
        <end position="247"/>
    </location>
</feature>
<gene>
    <name evidence="2" type="ORF">PVAP13_8KG165203</name>
</gene>
<feature type="region of interest" description="Disordered" evidence="1">
    <location>
        <begin position="91"/>
        <end position="247"/>
    </location>
</feature>